<dbReference type="InterPro" id="IPR023214">
    <property type="entry name" value="HAD_sf"/>
</dbReference>
<dbReference type="Gene3D" id="1.10.150.400">
    <property type="match status" value="1"/>
</dbReference>
<dbReference type="InterPro" id="IPR036412">
    <property type="entry name" value="HAD-like_sf"/>
</dbReference>
<keyword evidence="1" id="KW-0479">Metal-binding</keyword>
<evidence type="ECO:0000256" key="1">
    <source>
        <dbReference type="ARBA" id="ARBA00022723"/>
    </source>
</evidence>
<dbReference type="SUPFAM" id="SSF56784">
    <property type="entry name" value="HAD-like"/>
    <property type="match status" value="1"/>
</dbReference>
<dbReference type="KEGG" id="sev:STMMW_07831"/>
<keyword evidence="2" id="KW-0808">Transferase</keyword>
<protein>
    <submittedName>
        <fullName evidence="2">Glycosyl transferase</fullName>
    </submittedName>
</protein>
<dbReference type="EMBL" id="FN424405">
    <property type="protein sequence ID" value="CBG23792.1"/>
    <property type="molecule type" value="Genomic_DNA"/>
</dbReference>
<organism evidence="2 3">
    <name type="scientific">Salmonella typhimurium (strain D23580)</name>
    <dbReference type="NCBI Taxonomy" id="568708"/>
    <lineage>
        <taxon>Bacteria</taxon>
        <taxon>Pseudomonadati</taxon>
        <taxon>Pseudomonadota</taxon>
        <taxon>Gammaproteobacteria</taxon>
        <taxon>Enterobacterales</taxon>
        <taxon>Enterobacteriaceae</taxon>
        <taxon>Salmonella</taxon>
    </lineage>
</organism>
<dbReference type="CDD" id="cd01427">
    <property type="entry name" value="HAD_like"/>
    <property type="match status" value="1"/>
</dbReference>
<dbReference type="GO" id="GO:0016740">
    <property type="term" value="F:transferase activity"/>
    <property type="evidence" value="ECO:0007669"/>
    <property type="project" value="UniProtKB-KW"/>
</dbReference>
<gene>
    <name evidence="2" type="ordered locus">STMMW_07831</name>
</gene>
<dbReference type="GO" id="GO:0046872">
    <property type="term" value="F:metal ion binding"/>
    <property type="evidence" value="ECO:0007669"/>
    <property type="project" value="UniProtKB-KW"/>
</dbReference>
<evidence type="ECO:0000313" key="3">
    <source>
        <dbReference type="Proteomes" id="UP000002622"/>
    </source>
</evidence>
<sequence>MVSRRIYRPRDLFSLMQSTLATEKFFISAYEIGIIDNFPEIRVQAEVSARENRVRRFGGEPEILISEIYDEILKKHPQLSPATVKKIIDLEIQMEKIVLYKNARGSCLFEKAISDGCKVILISDMYLPSAILKELLTSCGYDISNIPVYSSGEERYSKNSGKLFSIVKKNENVDIASWMHVGDNVHADILNAKKLGINTLHADWSEYNHGISNHWKAKDIIGESICKTLLLKQVSAFHQNDPLNEIGFKVFGPLLLGYVSWLANQLKIHKIDKALFLARDAHLIYKIYNEYFSEEHVKCEYLYISRASAYMVGMTDWPMHRIWHLFGGKNKKSIKKILAIAGLDASEHISDIHHVGFPDEEYIPVSGEEHKVHWLINKLFPYILLKNTQHREVYADYFKTACEGYKNIALIDVGWMGNIQSVFARSLGAQWAEKQIHGFYLATFAGANDNRSIYNKMFGWLTNYGHPNDKCDLFLSGGVEIMEFAMADNTGSTIGYKKTDNGIIPVREDSSGSEIEYLKKAARLQSGIISFFEYVKPLIQKGNYAALSSVVLSEPFFELIARPSSAQLDALSSLTHSESAGSNAERIVLAKKLPLKDKLFPGENYIKELNASYWKEGFKRINRKNFGQNITKRHLIPVGRQSLLGARPTRAESIMPWRDHVNPDGEVVSCCDNVIITGYHRLFVHPLWMFIMVFDVHSR</sequence>
<dbReference type="Proteomes" id="UP000002622">
    <property type="component" value="Chromosome"/>
</dbReference>
<reference evidence="2 3" key="1">
    <citation type="journal article" date="2009" name="Genome Res.">
        <title>Epidemic multiple drug resistant Salmonella typhimurium causing invasive disease in sub-Saharan Africa have a distinct genotype.</title>
        <authorList>
            <person name="Kingsley R.A."/>
            <person name="Msefula C.L."/>
            <person name="Thomson N.R."/>
            <person name="Kariuki S."/>
            <person name="Holt K.E."/>
            <person name="Gordon M.A."/>
            <person name="Harris D."/>
            <person name="Clarke L."/>
            <person name="Whitehead S."/>
            <person name="Sangal V."/>
            <person name="Marsh K."/>
            <person name="Achtman M."/>
            <person name="Molyneux M.E."/>
            <person name="Cormican M."/>
            <person name="Parkhill J."/>
            <person name="Maclennan C.A."/>
            <person name="Heyderman R.S."/>
            <person name="Dougan G."/>
        </authorList>
    </citation>
    <scope>NUCLEOTIDE SEQUENCE [LARGE SCALE GENOMIC DNA]</scope>
    <source>
        <strain evidence="2 3">D23580</strain>
    </source>
</reference>
<evidence type="ECO:0000313" key="2">
    <source>
        <dbReference type="EMBL" id="CBG23792.1"/>
    </source>
</evidence>
<proteinExistence type="predicted"/>
<dbReference type="Gene3D" id="3.40.50.1000">
    <property type="entry name" value="HAD superfamily/HAD-like"/>
    <property type="match status" value="1"/>
</dbReference>
<accession>A0A6C7I995</accession>
<dbReference type="AlphaFoldDB" id="A0A6C7I995"/>
<name>A0A6C7I995_SALTD</name>